<proteinExistence type="predicted"/>
<feature type="signal peptide" evidence="5">
    <location>
        <begin position="1"/>
        <end position="23"/>
    </location>
</feature>
<dbReference type="InterPro" id="IPR011662">
    <property type="entry name" value="Secretin/TonB_short_N"/>
</dbReference>
<feature type="domain" description="Secretin/TonB short N-terminal" evidence="6">
    <location>
        <begin position="50"/>
        <end position="98"/>
    </location>
</feature>
<evidence type="ECO:0000256" key="4">
    <source>
        <dbReference type="SAM" id="MobiDB-lite"/>
    </source>
</evidence>
<feature type="chain" id="PRO_5003310277" description="Secretin/TonB short N-terminal domain-containing protein" evidence="5">
    <location>
        <begin position="24"/>
        <end position="577"/>
    </location>
</feature>
<evidence type="ECO:0000259" key="6">
    <source>
        <dbReference type="Pfam" id="PF07660"/>
    </source>
</evidence>
<feature type="region of interest" description="Disordered" evidence="4">
    <location>
        <begin position="137"/>
        <end position="165"/>
    </location>
</feature>
<reference key="2">
    <citation type="submission" date="2011-04" db="EMBL/GenBank/DDBJ databases">
        <title>Complete sequence of chromosome of Haliscomenobacter hydrossis DSM 1100.</title>
        <authorList>
            <consortium name="US DOE Joint Genome Institute (JGI-PGF)"/>
            <person name="Lucas S."/>
            <person name="Han J."/>
            <person name="Lapidus A."/>
            <person name="Bruce D."/>
            <person name="Goodwin L."/>
            <person name="Pitluck S."/>
            <person name="Peters L."/>
            <person name="Kyrpides N."/>
            <person name="Mavromatis K."/>
            <person name="Ivanova N."/>
            <person name="Ovchinnikova G."/>
            <person name="Pagani I."/>
            <person name="Daligault H."/>
            <person name="Detter J.C."/>
            <person name="Han C."/>
            <person name="Land M."/>
            <person name="Hauser L."/>
            <person name="Markowitz V."/>
            <person name="Cheng J.-F."/>
            <person name="Hugenholtz P."/>
            <person name="Woyke T."/>
            <person name="Wu D."/>
            <person name="Verbarg S."/>
            <person name="Frueling A."/>
            <person name="Brambilla E."/>
            <person name="Klenk H.-P."/>
            <person name="Eisen J.A."/>
        </authorList>
    </citation>
    <scope>NUCLEOTIDE SEQUENCE</scope>
    <source>
        <strain>DSM 1100</strain>
    </source>
</reference>
<reference evidence="7 8" key="1">
    <citation type="journal article" date="2011" name="Stand. Genomic Sci.">
        <title>Complete genome sequence of Haliscomenobacter hydrossis type strain (O).</title>
        <authorList>
            <consortium name="US DOE Joint Genome Institute (JGI-PGF)"/>
            <person name="Daligault H."/>
            <person name="Lapidus A."/>
            <person name="Zeytun A."/>
            <person name="Nolan M."/>
            <person name="Lucas S."/>
            <person name="Del Rio T.G."/>
            <person name="Tice H."/>
            <person name="Cheng J.F."/>
            <person name="Tapia R."/>
            <person name="Han C."/>
            <person name="Goodwin L."/>
            <person name="Pitluck S."/>
            <person name="Liolios K."/>
            <person name="Pagani I."/>
            <person name="Ivanova N."/>
            <person name="Huntemann M."/>
            <person name="Mavromatis K."/>
            <person name="Mikhailova N."/>
            <person name="Pati A."/>
            <person name="Chen A."/>
            <person name="Palaniappan K."/>
            <person name="Land M."/>
            <person name="Hauser L."/>
            <person name="Brambilla E.M."/>
            <person name="Rohde M."/>
            <person name="Verbarg S."/>
            <person name="Goker M."/>
            <person name="Bristow J."/>
            <person name="Eisen J.A."/>
            <person name="Markowitz V."/>
            <person name="Hugenholtz P."/>
            <person name="Kyrpides N.C."/>
            <person name="Klenk H.P."/>
            <person name="Woyke T."/>
        </authorList>
    </citation>
    <scope>NUCLEOTIDE SEQUENCE [LARGE SCALE GENOMIC DNA]</scope>
    <source>
        <strain evidence="8">ATCC 27775 / DSM 1100 / LMG 10767 / O</strain>
    </source>
</reference>
<keyword evidence="3" id="KW-0998">Cell outer membrane</keyword>
<dbReference type="RefSeq" id="WP_013764765.1">
    <property type="nucleotide sequence ID" value="NC_015510.1"/>
</dbReference>
<organism evidence="7 8">
    <name type="scientific">Haliscomenobacter hydrossis (strain ATCC 27775 / DSM 1100 / LMG 10767 / O)</name>
    <dbReference type="NCBI Taxonomy" id="760192"/>
    <lineage>
        <taxon>Bacteria</taxon>
        <taxon>Pseudomonadati</taxon>
        <taxon>Bacteroidota</taxon>
        <taxon>Saprospiria</taxon>
        <taxon>Saprospirales</taxon>
        <taxon>Haliscomenobacteraceae</taxon>
        <taxon>Haliscomenobacter</taxon>
    </lineage>
</organism>
<accession>F4KV89</accession>
<feature type="compositionally biased region" description="Polar residues" evidence="4">
    <location>
        <begin position="142"/>
        <end position="161"/>
    </location>
</feature>
<name>F4KV89_HALH1</name>
<protein>
    <recommendedName>
        <fullName evidence="6">Secretin/TonB short N-terminal domain-containing protein</fullName>
    </recommendedName>
</protein>
<keyword evidence="1" id="KW-0813">Transport</keyword>
<dbReference type="Pfam" id="PF07660">
    <property type="entry name" value="STN"/>
    <property type="match status" value="1"/>
</dbReference>
<dbReference type="OrthoDB" id="5505971at2"/>
<dbReference type="Proteomes" id="UP000008461">
    <property type="component" value="Chromosome"/>
</dbReference>
<evidence type="ECO:0000256" key="3">
    <source>
        <dbReference type="ARBA" id="ARBA00023237"/>
    </source>
</evidence>
<dbReference type="EMBL" id="CP002691">
    <property type="protein sequence ID" value="AEE50215.1"/>
    <property type="molecule type" value="Genomic_DNA"/>
</dbReference>
<evidence type="ECO:0000256" key="2">
    <source>
        <dbReference type="ARBA" id="ARBA00023136"/>
    </source>
</evidence>
<dbReference type="HOGENOM" id="CLU_032722_0_0_10"/>
<dbReference type="AlphaFoldDB" id="F4KV89"/>
<dbReference type="GO" id="GO:0019867">
    <property type="term" value="C:outer membrane"/>
    <property type="evidence" value="ECO:0007669"/>
    <property type="project" value="InterPro"/>
</dbReference>
<gene>
    <name evidence="7" type="ordered locus">Halhy_2338</name>
</gene>
<keyword evidence="5" id="KW-0732">Signal</keyword>
<keyword evidence="8" id="KW-1185">Reference proteome</keyword>
<evidence type="ECO:0000313" key="7">
    <source>
        <dbReference type="EMBL" id="AEE50215.1"/>
    </source>
</evidence>
<dbReference type="STRING" id="760192.Halhy_2338"/>
<evidence type="ECO:0000256" key="1">
    <source>
        <dbReference type="ARBA" id="ARBA00022448"/>
    </source>
</evidence>
<sequence>MRLFSSILLFCCFIASLPGQNLARKVSFSYNRIPLKRVLDDVSADFDVYFVYSPEYIPITQPVSVSVSNVALSEALDKLFDPLPIAYKPIGGQIVLRPVEKNPPPRITNKTIPKEIDQQSPLYADPRMEEIIAERKKRWAGSSPTISGRPTPQQLNQSATSKKTEDLQATRFEPIIIESTASIEEEVAAPVFVSSTADTLSVVEKKKPVSRLAQISLLPFLGTNFTESARMTNRVSVNLLWGRNGGVEGLEIGGLMNSIRNDVHGIQIAGLGNTVGDDVFGTQASGLFNVARDSLIGIQGSGLFNILGQGYAVQGAGLFNVANHDFAGIQAAGLFNVAGRDSRAVQLAGLFNVSGGKSRLQVSPLFNVAKDVENGQVSAIINVARRVNGVQIGLINVADTVKGVTIGLLNLVRQGYNRVEISASESFYGNLAFKIGVKPFYNIFYLGARISESNNSSNNGENIKELTWGLGYGIGTAFNLGKRTLSNLELISIKINEREGWTKPLHQLHQFRWLFDWRLGRRMSIYMGPTANLLVSSRKDPELGTGGSELVPKTLYDKVDANKRSQGWIGFNAGIRL</sequence>
<evidence type="ECO:0000313" key="8">
    <source>
        <dbReference type="Proteomes" id="UP000008461"/>
    </source>
</evidence>
<evidence type="ECO:0000256" key="5">
    <source>
        <dbReference type="SAM" id="SignalP"/>
    </source>
</evidence>
<dbReference type="KEGG" id="hhy:Halhy_2338"/>
<keyword evidence="2" id="KW-0472">Membrane</keyword>
<dbReference type="eggNOG" id="COG3078">
    <property type="taxonomic scope" value="Bacteria"/>
</dbReference>